<evidence type="ECO:0000313" key="4">
    <source>
        <dbReference type="Proteomes" id="UP001221189"/>
    </source>
</evidence>
<dbReference type="SUPFAM" id="SSF51604">
    <property type="entry name" value="Enolase C-terminal domain-like"/>
    <property type="match status" value="1"/>
</dbReference>
<dbReference type="Proteomes" id="UP001221189">
    <property type="component" value="Unassembled WGS sequence"/>
</dbReference>
<comment type="caution">
    <text evidence="3">The sequence shown here is derived from an EMBL/GenBank/DDBJ whole genome shotgun (WGS) entry which is preliminary data.</text>
</comment>
<dbReference type="RefSeq" id="WP_273601665.1">
    <property type="nucleotide sequence ID" value="NZ_JAQQXT010000012.1"/>
</dbReference>
<keyword evidence="1" id="KW-0456">Lyase</keyword>
<name>A0ABT5KHY0_9BURK</name>
<feature type="domain" description="Mandelate racemase/muconate lactonizing enzyme C-terminal" evidence="2">
    <location>
        <begin position="168"/>
        <end position="261"/>
    </location>
</feature>
<dbReference type="SUPFAM" id="SSF54826">
    <property type="entry name" value="Enolase N-terminal domain-like"/>
    <property type="match status" value="1"/>
</dbReference>
<evidence type="ECO:0000259" key="2">
    <source>
        <dbReference type="SMART" id="SM00922"/>
    </source>
</evidence>
<dbReference type="InterPro" id="IPR013341">
    <property type="entry name" value="Mandelate_racemase_N_dom"/>
</dbReference>
<dbReference type="Gene3D" id="3.20.20.120">
    <property type="entry name" value="Enolase-like C-terminal domain"/>
    <property type="match status" value="1"/>
</dbReference>
<dbReference type="PANTHER" id="PTHR48080:SF2">
    <property type="entry name" value="D-GALACTONATE DEHYDRATASE"/>
    <property type="match status" value="1"/>
</dbReference>
<dbReference type="InterPro" id="IPR029065">
    <property type="entry name" value="Enolase_C-like"/>
</dbReference>
<dbReference type="Gene3D" id="3.30.390.10">
    <property type="entry name" value="Enolase-like, N-terminal domain"/>
    <property type="match status" value="1"/>
</dbReference>
<evidence type="ECO:0000256" key="1">
    <source>
        <dbReference type="ARBA" id="ARBA00023239"/>
    </source>
</evidence>
<sequence length="387" mass="42751">MTASQNSIVQVETFYLRVSKPQLPHMGRLVPMNEQGYIVDPDNGTIYPGDDRTLLLKISCADGTVGWGETYGIVAAGVVRELVSDVIGPFLIGKSPLDVQAIWQSLYNMMRVRGYTTGFWLDALAAADIALWDLCGKLLNQPVYKLLGGQRRTRVPAYITSIQGADLAERLEHVAQLHAEGFRAFKVHAATSFDAVELIRLMRARFAEIEIMLDLHWCFTAAEAVSIARQIEPHRVAFLEAPCHTEDIDGLARVAAATSIPVAAGEEWRTVYDAHLRLKTGALAVVQPEMGRTGITQFIRICQLAELHHARVAPHATIGFGIFMAASLHASSVIESLSLHEVQNHFVHKYLGHFDTAMQCEQGFYRLPEGPGLGIAPKDSLWQYLVP</sequence>
<dbReference type="InterPro" id="IPR029017">
    <property type="entry name" value="Enolase-like_N"/>
</dbReference>
<dbReference type="Pfam" id="PF13378">
    <property type="entry name" value="MR_MLE_C"/>
    <property type="match status" value="1"/>
</dbReference>
<dbReference type="PANTHER" id="PTHR48080">
    <property type="entry name" value="D-GALACTONATE DEHYDRATASE-RELATED"/>
    <property type="match status" value="1"/>
</dbReference>
<keyword evidence="4" id="KW-1185">Reference proteome</keyword>
<dbReference type="SMART" id="SM00922">
    <property type="entry name" value="MR_MLE"/>
    <property type="match status" value="1"/>
</dbReference>
<dbReference type="CDD" id="cd03316">
    <property type="entry name" value="MR_like"/>
    <property type="match status" value="1"/>
</dbReference>
<proteinExistence type="predicted"/>
<dbReference type="Pfam" id="PF02746">
    <property type="entry name" value="MR_MLE_N"/>
    <property type="match status" value="1"/>
</dbReference>
<dbReference type="SFLD" id="SFLDS00001">
    <property type="entry name" value="Enolase"/>
    <property type="match status" value="1"/>
</dbReference>
<accession>A0ABT5KHY0</accession>
<organism evidence="3 4">
    <name type="scientific">Roseateles albus</name>
    <dbReference type="NCBI Taxonomy" id="2987525"/>
    <lineage>
        <taxon>Bacteria</taxon>
        <taxon>Pseudomonadati</taxon>
        <taxon>Pseudomonadota</taxon>
        <taxon>Betaproteobacteria</taxon>
        <taxon>Burkholderiales</taxon>
        <taxon>Sphaerotilaceae</taxon>
        <taxon>Roseateles</taxon>
    </lineage>
</organism>
<dbReference type="EMBL" id="JAQQXT010000012">
    <property type="protein sequence ID" value="MDC8773512.1"/>
    <property type="molecule type" value="Genomic_DNA"/>
</dbReference>
<evidence type="ECO:0000313" key="3">
    <source>
        <dbReference type="EMBL" id="MDC8773512.1"/>
    </source>
</evidence>
<dbReference type="InterPro" id="IPR036849">
    <property type="entry name" value="Enolase-like_C_sf"/>
</dbReference>
<gene>
    <name evidence="3" type="ORF">PRZ03_18190</name>
</gene>
<dbReference type="InterPro" id="IPR034593">
    <property type="entry name" value="DgoD-like"/>
</dbReference>
<reference evidence="3 4" key="1">
    <citation type="submission" date="2022-10" db="EMBL/GenBank/DDBJ databases">
        <title>Paucibacter sp. hw1 Genome sequencing.</title>
        <authorList>
            <person name="Park S."/>
        </authorList>
    </citation>
    <scope>NUCLEOTIDE SEQUENCE [LARGE SCALE GENOMIC DNA]</scope>
    <source>
        <strain evidence="4">hw1</strain>
    </source>
</reference>
<protein>
    <submittedName>
        <fullName evidence="3">Mandelate racemase/muconate lactonizing enzyme family protein</fullName>
    </submittedName>
</protein>
<dbReference type="InterPro" id="IPR013342">
    <property type="entry name" value="Mandelate_racemase_C"/>
</dbReference>